<name>X0NY01_PHOLE</name>
<organism evidence="1 2">
    <name type="scientific">Photobacterium leiognathi lrivu.4.1</name>
    <dbReference type="NCBI Taxonomy" id="1248232"/>
    <lineage>
        <taxon>Bacteria</taxon>
        <taxon>Pseudomonadati</taxon>
        <taxon>Pseudomonadota</taxon>
        <taxon>Gammaproteobacteria</taxon>
        <taxon>Vibrionales</taxon>
        <taxon>Vibrionaceae</taxon>
        <taxon>Photobacterium</taxon>
    </lineage>
</organism>
<dbReference type="HOGENOM" id="CLU_3274248_0_0_6"/>
<proteinExistence type="predicted"/>
<gene>
    <name evidence="1" type="ORF">PLEI_0634</name>
</gene>
<dbReference type="EMBL" id="DF196810">
    <property type="protein sequence ID" value="GAD28989.1"/>
    <property type="molecule type" value="Genomic_DNA"/>
</dbReference>
<evidence type="ECO:0000313" key="1">
    <source>
        <dbReference type="EMBL" id="GAD28989.1"/>
    </source>
</evidence>
<evidence type="ECO:0008006" key="3">
    <source>
        <dbReference type="Google" id="ProtNLM"/>
    </source>
</evidence>
<protein>
    <recommendedName>
        <fullName evidence="3">Transposase</fullName>
    </recommendedName>
</protein>
<dbReference type="RefSeq" id="WP_023931573.1">
    <property type="nucleotide sequence ID" value="NZ_DF196810.1"/>
</dbReference>
<reference evidence="2" key="1">
    <citation type="submission" date="2012-12" db="EMBL/GenBank/DDBJ databases">
        <title>Genome Sequence of Photobacterium leiognathi lrivu.4.1.</title>
        <authorList>
            <person name="Urbanczyk H."/>
            <person name="Ogura Y."/>
            <person name="Hayashi T."/>
            <person name="Dunlap P.V."/>
        </authorList>
    </citation>
    <scope>NUCLEOTIDE SEQUENCE [LARGE SCALE GENOMIC DNA]</scope>
    <source>
        <strain evidence="2">lrivu.4.1</strain>
    </source>
</reference>
<accession>X0NY01</accession>
<evidence type="ECO:0000313" key="2">
    <source>
        <dbReference type="Proteomes" id="UP000030675"/>
    </source>
</evidence>
<sequence>MTQFEKHQYWTAIVNQQQDSGISIPQFCKQNDINYANFHYG</sequence>
<dbReference type="NCBIfam" id="NF047593">
    <property type="entry name" value="IS66_ISAeme5_TnpA"/>
    <property type="match status" value="1"/>
</dbReference>
<dbReference type="AlphaFoldDB" id="X0NY01"/>
<dbReference type="Proteomes" id="UP000030675">
    <property type="component" value="Unassembled WGS sequence"/>
</dbReference>